<name>A0A5C8NFU3_9BACI</name>
<dbReference type="OrthoDB" id="9799092at2"/>
<organism evidence="1 2">
    <name type="scientific">Cerasibacillus terrae</name>
    <dbReference type="NCBI Taxonomy" id="2498845"/>
    <lineage>
        <taxon>Bacteria</taxon>
        <taxon>Bacillati</taxon>
        <taxon>Bacillota</taxon>
        <taxon>Bacilli</taxon>
        <taxon>Bacillales</taxon>
        <taxon>Bacillaceae</taxon>
        <taxon>Cerasibacillus</taxon>
    </lineage>
</organism>
<proteinExistence type="predicted"/>
<sequence length="174" mass="20109">MRKVEVTPYNKNWPLMYEEEAKKLREIFGPEIIEIYHIGSTSIDGLIAKPVIDIMPVVKDVDRVDDFNPTMIDIGYEPKGENGLPGRRFFQKGGDERTHHIHFYGIGDAEIERHLAFRNYLRTHPDAVNKYGSLKKELSQRFPNDIEAYISGKEQLVLEIQKKAMDWCQGSSID</sequence>
<dbReference type="InterPro" id="IPR043519">
    <property type="entry name" value="NT_sf"/>
</dbReference>
<keyword evidence="2" id="KW-1185">Reference proteome</keyword>
<dbReference type="RefSeq" id="WP_147670710.1">
    <property type="nucleotide sequence ID" value="NZ_VDUW01000017.1"/>
</dbReference>
<gene>
    <name evidence="1" type="ORF">FHP05_14820</name>
</gene>
<dbReference type="SUPFAM" id="SSF81301">
    <property type="entry name" value="Nucleotidyltransferase"/>
    <property type="match status" value="1"/>
</dbReference>
<evidence type="ECO:0000313" key="2">
    <source>
        <dbReference type="Proteomes" id="UP000321574"/>
    </source>
</evidence>
<dbReference type="PANTHER" id="PTHR34822">
    <property type="entry name" value="GRPB DOMAIN PROTEIN (AFU_ORTHOLOGUE AFUA_1G01530)"/>
    <property type="match status" value="1"/>
</dbReference>
<reference evidence="1 2" key="1">
    <citation type="submission" date="2019-06" db="EMBL/GenBank/DDBJ databases">
        <title>Cerasibacillus sp. nov., isolated from maize field.</title>
        <authorList>
            <person name="Lin S.-Y."/>
            <person name="Tsai C.-F."/>
            <person name="Young C.-C."/>
        </authorList>
    </citation>
    <scope>NUCLEOTIDE SEQUENCE [LARGE SCALE GENOMIC DNA]</scope>
    <source>
        <strain evidence="1 2">CC-CFT480</strain>
    </source>
</reference>
<dbReference type="PANTHER" id="PTHR34822:SF1">
    <property type="entry name" value="GRPB FAMILY PROTEIN"/>
    <property type="match status" value="1"/>
</dbReference>
<protein>
    <submittedName>
        <fullName evidence="1">GrpB family protein</fullName>
    </submittedName>
</protein>
<dbReference type="Proteomes" id="UP000321574">
    <property type="component" value="Unassembled WGS sequence"/>
</dbReference>
<accession>A0A5C8NFU3</accession>
<dbReference type="Gene3D" id="3.30.460.10">
    <property type="entry name" value="Beta Polymerase, domain 2"/>
    <property type="match status" value="1"/>
</dbReference>
<dbReference type="Pfam" id="PF04229">
    <property type="entry name" value="GrpB"/>
    <property type="match status" value="1"/>
</dbReference>
<comment type="caution">
    <text evidence="1">The sequence shown here is derived from an EMBL/GenBank/DDBJ whole genome shotgun (WGS) entry which is preliminary data.</text>
</comment>
<dbReference type="EMBL" id="VDUW01000017">
    <property type="protein sequence ID" value="TXL57793.1"/>
    <property type="molecule type" value="Genomic_DNA"/>
</dbReference>
<evidence type="ECO:0000313" key="1">
    <source>
        <dbReference type="EMBL" id="TXL57793.1"/>
    </source>
</evidence>
<dbReference type="InterPro" id="IPR007344">
    <property type="entry name" value="GrpB/CoaE"/>
</dbReference>
<dbReference type="AlphaFoldDB" id="A0A5C8NFU3"/>